<gene>
    <name evidence="4" type="ORF">QYB95_12955</name>
</gene>
<keyword evidence="2" id="KW-0012">Acyltransferase</keyword>
<evidence type="ECO:0000259" key="3">
    <source>
        <dbReference type="PROSITE" id="PS51186"/>
    </source>
</evidence>
<dbReference type="Proteomes" id="UP001172743">
    <property type="component" value="Unassembled WGS sequence"/>
</dbReference>
<dbReference type="SUPFAM" id="SSF55729">
    <property type="entry name" value="Acyl-CoA N-acyltransferases (Nat)"/>
    <property type="match status" value="1"/>
</dbReference>
<dbReference type="InterPro" id="IPR000182">
    <property type="entry name" value="GNAT_dom"/>
</dbReference>
<name>A0ABT8GSS6_9BACL</name>
<reference evidence="4" key="1">
    <citation type="submission" date="2023-07" db="EMBL/GenBank/DDBJ databases">
        <title>Ureibacillus sp. isolated from freshwater well.</title>
        <authorList>
            <person name="Kirdat K."/>
            <person name="Bhatt A."/>
            <person name="Teware R."/>
            <person name="Bhavsar Y."/>
            <person name="Yadav A."/>
        </authorList>
    </citation>
    <scope>NUCLEOTIDE SEQUENCE</scope>
    <source>
        <strain evidence="4">BA0131</strain>
    </source>
</reference>
<comment type="caution">
    <text evidence="4">The sequence shown here is derived from an EMBL/GenBank/DDBJ whole genome shotgun (WGS) entry which is preliminary data.</text>
</comment>
<evidence type="ECO:0000256" key="1">
    <source>
        <dbReference type="ARBA" id="ARBA00022679"/>
    </source>
</evidence>
<dbReference type="RefSeq" id="WP_301138747.1">
    <property type="nucleotide sequence ID" value="NZ_JAUHTQ010000009.1"/>
</dbReference>
<accession>A0ABT8GSS6</accession>
<organism evidence="4 5">
    <name type="scientific">Ureibacillus aquaedulcis</name>
    <dbReference type="NCBI Taxonomy" id="3058421"/>
    <lineage>
        <taxon>Bacteria</taxon>
        <taxon>Bacillati</taxon>
        <taxon>Bacillota</taxon>
        <taxon>Bacilli</taxon>
        <taxon>Bacillales</taxon>
        <taxon>Caryophanaceae</taxon>
        <taxon>Ureibacillus</taxon>
    </lineage>
</organism>
<dbReference type="PANTHER" id="PTHR43420">
    <property type="entry name" value="ACETYLTRANSFERASE"/>
    <property type="match status" value="1"/>
</dbReference>
<dbReference type="PROSITE" id="PS51186">
    <property type="entry name" value="GNAT"/>
    <property type="match status" value="1"/>
</dbReference>
<evidence type="ECO:0000313" key="4">
    <source>
        <dbReference type="EMBL" id="MDN4494454.1"/>
    </source>
</evidence>
<dbReference type="PANTHER" id="PTHR43420:SF12">
    <property type="entry name" value="N-ACETYLTRANSFERASE DOMAIN-CONTAINING PROTEIN"/>
    <property type="match status" value="1"/>
</dbReference>
<dbReference type="Gene3D" id="3.40.630.30">
    <property type="match status" value="1"/>
</dbReference>
<dbReference type="InterPro" id="IPR050680">
    <property type="entry name" value="YpeA/RimI_acetyltransf"/>
</dbReference>
<protein>
    <submittedName>
        <fullName evidence="4">GNAT family N-acetyltransferase</fullName>
    </submittedName>
</protein>
<feature type="domain" description="N-acetyltransferase" evidence="3">
    <location>
        <begin position="1"/>
        <end position="149"/>
    </location>
</feature>
<evidence type="ECO:0000256" key="2">
    <source>
        <dbReference type="ARBA" id="ARBA00023315"/>
    </source>
</evidence>
<keyword evidence="5" id="KW-1185">Reference proteome</keyword>
<sequence>MIKSIDISNGKNAEAVLNIQIPSYRIEAELIGSFDIPPLKDTVQTLQICGEMFFGYYENDELCGVISIKADGVEVDIHRLIVHPDHFRKGIAQSLLNFIEKEYKVETIKVATGSQNTPAVHLYKKNGFQKLKEIIVNERLSLTLFEKKL</sequence>
<dbReference type="InterPro" id="IPR016181">
    <property type="entry name" value="Acyl_CoA_acyltransferase"/>
</dbReference>
<keyword evidence="1" id="KW-0808">Transferase</keyword>
<evidence type="ECO:0000313" key="5">
    <source>
        <dbReference type="Proteomes" id="UP001172743"/>
    </source>
</evidence>
<dbReference type="EMBL" id="JAUHTQ010000009">
    <property type="protein sequence ID" value="MDN4494454.1"/>
    <property type="molecule type" value="Genomic_DNA"/>
</dbReference>
<dbReference type="CDD" id="cd04301">
    <property type="entry name" value="NAT_SF"/>
    <property type="match status" value="1"/>
</dbReference>
<dbReference type="Pfam" id="PF00583">
    <property type="entry name" value="Acetyltransf_1"/>
    <property type="match status" value="1"/>
</dbReference>
<proteinExistence type="predicted"/>